<name>E0NN76_9FIRM</name>
<dbReference type="GO" id="GO:0000287">
    <property type="term" value="F:magnesium ion binding"/>
    <property type="evidence" value="ECO:0007669"/>
    <property type="project" value="TreeGrafter"/>
</dbReference>
<dbReference type="EMBL" id="AEEH01000048">
    <property type="protein sequence ID" value="EFM24749.1"/>
    <property type="molecule type" value="Genomic_DNA"/>
</dbReference>
<dbReference type="NCBIfam" id="TIGR00099">
    <property type="entry name" value="Cof-subfamily"/>
    <property type="match status" value="1"/>
</dbReference>
<proteinExistence type="predicted"/>
<dbReference type="STRING" id="862517.HMPREF9225_1615"/>
<reference evidence="1 2" key="1">
    <citation type="submission" date="2010-07" db="EMBL/GenBank/DDBJ databases">
        <authorList>
            <person name="Muzny D."/>
            <person name="Qin X."/>
            <person name="Deng J."/>
            <person name="Jiang H."/>
            <person name="Liu Y."/>
            <person name="Qu J."/>
            <person name="Song X.-Z."/>
            <person name="Zhang L."/>
            <person name="Thornton R."/>
            <person name="Coyle M."/>
            <person name="Francisco L."/>
            <person name="Jackson L."/>
            <person name="Javaid M."/>
            <person name="Korchina V."/>
            <person name="Kovar C."/>
            <person name="Mata R."/>
            <person name="Mathew T."/>
            <person name="Ngo R."/>
            <person name="Nguyen L."/>
            <person name="Nguyen N."/>
            <person name="Okwuonu G."/>
            <person name="Ongeri F."/>
            <person name="Pham C."/>
            <person name="Simmons D."/>
            <person name="Wilczek-Boney K."/>
            <person name="Hale W."/>
            <person name="Jakkamsetti A."/>
            <person name="Pham P."/>
            <person name="Ruth R."/>
            <person name="San Lucas F."/>
            <person name="Warren J."/>
            <person name="Zhang J."/>
            <person name="Zhao Z."/>
            <person name="Zhou C."/>
            <person name="Zhu D."/>
            <person name="Lee S."/>
            <person name="Bess C."/>
            <person name="Blankenburg K."/>
            <person name="Forbes L."/>
            <person name="Fu Q."/>
            <person name="Gubbala S."/>
            <person name="Hirani K."/>
            <person name="Jayaseelan J.C."/>
            <person name="Lara F."/>
            <person name="Munidasa M."/>
            <person name="Palculict T."/>
            <person name="Patil S."/>
            <person name="Pu L.-L."/>
            <person name="Saada N."/>
            <person name="Tang L."/>
            <person name="Weissenberger G."/>
            <person name="Zhu Y."/>
            <person name="Hemphill L."/>
            <person name="Shang Y."/>
            <person name="Youmans B."/>
            <person name="Ayvaz T."/>
            <person name="Ross M."/>
            <person name="Santibanez J."/>
            <person name="Aqrawi P."/>
            <person name="Gross S."/>
            <person name="Joshi V."/>
            <person name="Fowler G."/>
            <person name="Nazareth L."/>
            <person name="Reid J."/>
            <person name="Worley K."/>
            <person name="Petrosino J."/>
            <person name="Highlander S."/>
            <person name="Gibbs R."/>
        </authorList>
    </citation>
    <scope>NUCLEOTIDE SEQUENCE [LARGE SCALE GENOMIC DNA]</scope>
    <source>
        <strain evidence="1 2">ATCC BAA-1640</strain>
    </source>
</reference>
<dbReference type="Gene3D" id="3.40.50.1000">
    <property type="entry name" value="HAD superfamily/HAD-like"/>
    <property type="match status" value="1"/>
</dbReference>
<dbReference type="PANTHER" id="PTHR10000">
    <property type="entry name" value="PHOSPHOSERINE PHOSPHATASE"/>
    <property type="match status" value="1"/>
</dbReference>
<dbReference type="SFLD" id="SFLDS00003">
    <property type="entry name" value="Haloacid_Dehalogenase"/>
    <property type="match status" value="1"/>
</dbReference>
<dbReference type="GO" id="GO:0005829">
    <property type="term" value="C:cytosol"/>
    <property type="evidence" value="ECO:0007669"/>
    <property type="project" value="TreeGrafter"/>
</dbReference>
<evidence type="ECO:0000313" key="2">
    <source>
        <dbReference type="Proteomes" id="UP000003280"/>
    </source>
</evidence>
<keyword evidence="2" id="KW-1185">Reference proteome</keyword>
<protein>
    <submittedName>
        <fullName evidence="1">Cof-like hydrolase</fullName>
    </submittedName>
</protein>
<dbReference type="PANTHER" id="PTHR10000:SF8">
    <property type="entry name" value="HAD SUPERFAMILY HYDROLASE-LIKE, TYPE 3"/>
    <property type="match status" value="1"/>
</dbReference>
<dbReference type="InterPro" id="IPR036412">
    <property type="entry name" value="HAD-like_sf"/>
</dbReference>
<dbReference type="Gene3D" id="3.30.1240.10">
    <property type="match status" value="1"/>
</dbReference>
<dbReference type="RefSeq" id="WP_008902390.1">
    <property type="nucleotide sequence ID" value="NZ_GL397071.1"/>
</dbReference>
<dbReference type="InterPro" id="IPR006379">
    <property type="entry name" value="HAD-SF_hydro_IIB"/>
</dbReference>
<evidence type="ECO:0000313" key="1">
    <source>
        <dbReference type="EMBL" id="EFM24749.1"/>
    </source>
</evidence>
<dbReference type="Proteomes" id="UP000003280">
    <property type="component" value="Unassembled WGS sequence"/>
</dbReference>
<keyword evidence="1" id="KW-0378">Hydrolase</keyword>
<dbReference type="NCBIfam" id="TIGR01484">
    <property type="entry name" value="HAD-SF-IIB"/>
    <property type="match status" value="1"/>
</dbReference>
<dbReference type="AlphaFoldDB" id="E0NN76"/>
<organism evidence="1 2">
    <name type="scientific">Peptoniphilus duerdenii ATCC BAA-1640</name>
    <dbReference type="NCBI Taxonomy" id="862517"/>
    <lineage>
        <taxon>Bacteria</taxon>
        <taxon>Bacillati</taxon>
        <taxon>Bacillota</taxon>
        <taxon>Tissierellia</taxon>
        <taxon>Tissierellales</taxon>
        <taxon>Peptoniphilaceae</taxon>
        <taxon>Peptoniphilus</taxon>
    </lineage>
</organism>
<dbReference type="eggNOG" id="COG0561">
    <property type="taxonomic scope" value="Bacteria"/>
</dbReference>
<accession>E0NN76</accession>
<dbReference type="Pfam" id="PF08282">
    <property type="entry name" value="Hydrolase_3"/>
    <property type="match status" value="1"/>
</dbReference>
<dbReference type="GO" id="GO:0016791">
    <property type="term" value="F:phosphatase activity"/>
    <property type="evidence" value="ECO:0007669"/>
    <property type="project" value="TreeGrafter"/>
</dbReference>
<comment type="caution">
    <text evidence="1">The sequence shown here is derived from an EMBL/GenBank/DDBJ whole genome shotgun (WGS) entry which is preliminary data.</text>
</comment>
<sequence>MIKLIAIDLDGTLLTSDKRIPDEDKEYLSKLIDNGIKVVVSTGRDFFSAREFFDKEDRILYNTLSGNAIFDSFGNELYSNHLSYETVKKLSTYGIDNFIAHVNGYKDGYNTIMLRRPETETLKKYISRYHFPVNFKDELSEDEEYFSVIYVGTLDYVTEIMNKIKNDFSDLKFYIMPATNVDSYMLEIVQANISKYSALEKIFKTYGISPEEVMAFGDEENDIEMLNSVGHGYIMKNARDSLKSGFDVTEFDNNNHGVVRTIEKWGLI</sequence>
<dbReference type="SUPFAM" id="SSF56784">
    <property type="entry name" value="HAD-like"/>
    <property type="match status" value="1"/>
</dbReference>
<dbReference type="PROSITE" id="PS01228">
    <property type="entry name" value="COF_1"/>
    <property type="match status" value="1"/>
</dbReference>
<dbReference type="InterPro" id="IPR023214">
    <property type="entry name" value="HAD_sf"/>
</dbReference>
<dbReference type="HOGENOM" id="CLU_044146_0_1_9"/>
<dbReference type="OrthoDB" id="9781413at2"/>
<dbReference type="SFLD" id="SFLDG01140">
    <property type="entry name" value="C2.B:_Phosphomannomutase_and_P"/>
    <property type="match status" value="1"/>
</dbReference>
<dbReference type="InterPro" id="IPR000150">
    <property type="entry name" value="Cof"/>
</dbReference>
<gene>
    <name evidence="1" type="ORF">HMPREF9225_1615</name>
</gene>